<accession>A0AAJ6QTM3</accession>
<evidence type="ECO:0000313" key="2">
    <source>
        <dbReference type="Proteomes" id="UP000694867"/>
    </source>
</evidence>
<evidence type="ECO:0000313" key="3">
    <source>
        <dbReference type="RefSeq" id="XP_003743523.1"/>
    </source>
</evidence>
<organism evidence="2 3">
    <name type="scientific">Galendromus occidentalis</name>
    <name type="common">western predatory mite</name>
    <dbReference type="NCBI Taxonomy" id="34638"/>
    <lineage>
        <taxon>Eukaryota</taxon>
        <taxon>Metazoa</taxon>
        <taxon>Ecdysozoa</taxon>
        <taxon>Arthropoda</taxon>
        <taxon>Chelicerata</taxon>
        <taxon>Arachnida</taxon>
        <taxon>Acari</taxon>
        <taxon>Parasitiformes</taxon>
        <taxon>Mesostigmata</taxon>
        <taxon>Gamasina</taxon>
        <taxon>Phytoseioidea</taxon>
        <taxon>Phytoseiidae</taxon>
        <taxon>Typhlodrominae</taxon>
        <taxon>Galendromus</taxon>
    </lineage>
</organism>
<reference evidence="3" key="1">
    <citation type="submission" date="2025-08" db="UniProtKB">
        <authorList>
            <consortium name="RefSeq"/>
        </authorList>
    </citation>
    <scope>IDENTIFICATION</scope>
</reference>
<dbReference type="RefSeq" id="XP_003743523.1">
    <property type="nucleotide sequence ID" value="XM_003743475.1"/>
</dbReference>
<sequence length="156" mass="17587">MVSTFGFSIVVTSFAATYALMPSVDHKVIACRMELSTRAWTRLAVEARKVEDSIRDKYLTEKALFGALYRQFKGSADLFNSLPDISMLSPEALWQLNQNCVLAPSGLDLLLGNAEISYPEFYQRYQTDFRTMRDIVGKLRDDIKNCGAGLHNQGTY</sequence>
<proteinExistence type="predicted"/>
<protein>
    <submittedName>
        <fullName evidence="3">Uncharacterized protein LOC100908413</fullName>
    </submittedName>
</protein>
<keyword evidence="1" id="KW-0732">Signal</keyword>
<gene>
    <name evidence="3" type="primary">LOC100908413</name>
</gene>
<keyword evidence="2" id="KW-1185">Reference proteome</keyword>
<evidence type="ECO:0000256" key="1">
    <source>
        <dbReference type="SAM" id="SignalP"/>
    </source>
</evidence>
<dbReference type="Proteomes" id="UP000694867">
    <property type="component" value="Unplaced"/>
</dbReference>
<name>A0AAJ6QTM3_9ACAR</name>
<dbReference type="GeneID" id="100908413"/>
<feature type="signal peptide" evidence="1">
    <location>
        <begin position="1"/>
        <end position="19"/>
    </location>
</feature>
<feature type="chain" id="PRO_5042562035" evidence="1">
    <location>
        <begin position="20"/>
        <end position="156"/>
    </location>
</feature>
<dbReference type="AlphaFoldDB" id="A0AAJ6QTM3"/>
<dbReference type="KEGG" id="goe:100908413"/>